<protein>
    <recommendedName>
        <fullName evidence="7">Carboxypeptidase</fullName>
    </recommendedName>
</protein>
<evidence type="ECO:0008006" key="7">
    <source>
        <dbReference type="Google" id="ProtNLM"/>
    </source>
</evidence>
<name>A0A0G4IYG7_PLABS</name>
<dbReference type="AlphaFoldDB" id="A0A0G4IYG7"/>
<dbReference type="PROSITE" id="PS00560">
    <property type="entry name" value="CARBOXYPEPT_SER_HIS"/>
    <property type="match status" value="1"/>
</dbReference>
<accession>A0A0G4IYG7</accession>
<dbReference type="Proteomes" id="UP000290189">
    <property type="component" value="Unassembled WGS sequence"/>
</dbReference>
<organism evidence="3 5">
    <name type="scientific">Plasmodiophora brassicae</name>
    <name type="common">Clubroot disease agent</name>
    <dbReference type="NCBI Taxonomy" id="37360"/>
    <lineage>
        <taxon>Eukaryota</taxon>
        <taxon>Sar</taxon>
        <taxon>Rhizaria</taxon>
        <taxon>Endomyxa</taxon>
        <taxon>Phytomyxea</taxon>
        <taxon>Plasmodiophorida</taxon>
        <taxon>Plasmodiophoridae</taxon>
        <taxon>Plasmodiophora</taxon>
    </lineage>
</organism>
<evidence type="ECO:0000313" key="5">
    <source>
        <dbReference type="Proteomes" id="UP000039324"/>
    </source>
</evidence>
<dbReference type="InterPro" id="IPR033124">
    <property type="entry name" value="Ser_caboxypep_his_AS"/>
</dbReference>
<sequence length="439" mass="47790">MAQWGPTGWALLVCLIVCTDGAAFLTWFDRGQPTPGPTRSGYLPVDEHNQTTDALFFVFYEARVISSDPTPIILFLQGGPGCASTFGDLYEMGPYRAVKPPAGGATTLTENPFSWANNAAMVFIDAPLGTGFSFCDDDAIPRDGRTATLHLYNALQHFFRVNRYLQTRPLFIVGESYGAKFAARLADLAERKREGPDAPLFAVAGVGLGDGLVAPDIQIGEQADTASAFGLLSPSDFQSVFAKQEAVLRHIERGEWLHASLLRQDMLQQIVKAGAAATLLDVRRDVKYDADQVVQTYLNTTAARERNGARPGPEFLECNPKVDSALAEDRMQSALDSVEFLLRQGIPVLAYQGQFDAQDGVLVSTRWLDALSWDGADAFRSATKSYMTVAGRPALITRQVAHLRHVVVRGAGHMVPHDQPEAARAMIDDWIASIRSASA</sequence>
<comment type="similarity">
    <text evidence="1">Belongs to the peptidase S10 family.</text>
</comment>
<keyword evidence="2" id="KW-0732">Signal</keyword>
<gene>
    <name evidence="3" type="ORF">PBRA_008026</name>
    <name evidence="4" type="ORF">PLBR_LOCUS2288</name>
</gene>
<reference evidence="3 5" key="1">
    <citation type="submission" date="2015-02" db="EMBL/GenBank/DDBJ databases">
        <authorList>
            <person name="Chooi Y.-H."/>
        </authorList>
    </citation>
    <scope>NUCLEOTIDE SEQUENCE [LARGE SCALE GENOMIC DNA]</scope>
    <source>
        <strain evidence="3">E3</strain>
    </source>
</reference>
<dbReference type="EMBL" id="CDSF01000100">
    <property type="protein sequence ID" value="CEP00292.1"/>
    <property type="molecule type" value="Genomic_DNA"/>
</dbReference>
<evidence type="ECO:0000313" key="6">
    <source>
        <dbReference type="Proteomes" id="UP000290189"/>
    </source>
</evidence>
<dbReference type="InterPro" id="IPR029058">
    <property type="entry name" value="AB_hydrolase_fold"/>
</dbReference>
<dbReference type="OrthoDB" id="443318at2759"/>
<dbReference type="GO" id="GO:0006508">
    <property type="term" value="P:proteolysis"/>
    <property type="evidence" value="ECO:0007669"/>
    <property type="project" value="InterPro"/>
</dbReference>
<dbReference type="PANTHER" id="PTHR11802">
    <property type="entry name" value="SERINE PROTEASE FAMILY S10 SERINE CARBOXYPEPTIDASE"/>
    <property type="match status" value="1"/>
</dbReference>
<dbReference type="Proteomes" id="UP000039324">
    <property type="component" value="Unassembled WGS sequence"/>
</dbReference>
<dbReference type="PRINTS" id="PR00724">
    <property type="entry name" value="CRBOXYPTASEC"/>
</dbReference>
<dbReference type="SUPFAM" id="SSF53474">
    <property type="entry name" value="alpha/beta-Hydrolases"/>
    <property type="match status" value="1"/>
</dbReference>
<evidence type="ECO:0000256" key="2">
    <source>
        <dbReference type="SAM" id="SignalP"/>
    </source>
</evidence>
<geneLocation type="mitochondrion" evidence="4"/>
<dbReference type="InterPro" id="IPR001563">
    <property type="entry name" value="Peptidase_S10"/>
</dbReference>
<feature type="signal peptide" evidence="2">
    <location>
        <begin position="1"/>
        <end position="21"/>
    </location>
</feature>
<keyword evidence="5" id="KW-1185">Reference proteome</keyword>
<evidence type="ECO:0000313" key="4">
    <source>
        <dbReference type="EMBL" id="SPQ95073.1"/>
    </source>
</evidence>
<evidence type="ECO:0000313" key="3">
    <source>
        <dbReference type="EMBL" id="CEP00292.1"/>
    </source>
</evidence>
<evidence type="ECO:0000256" key="1">
    <source>
        <dbReference type="ARBA" id="ARBA00009431"/>
    </source>
</evidence>
<dbReference type="OMA" id="YRTWKWN"/>
<dbReference type="STRING" id="37360.A0A0G4IYG7"/>
<dbReference type="Pfam" id="PF00450">
    <property type="entry name" value="Peptidase_S10"/>
    <property type="match status" value="1"/>
</dbReference>
<dbReference type="PANTHER" id="PTHR11802:SF449">
    <property type="entry name" value="CARBOXYPEPTIDASE"/>
    <property type="match status" value="1"/>
</dbReference>
<proteinExistence type="inferred from homology"/>
<dbReference type="EMBL" id="OVEO01000003">
    <property type="protein sequence ID" value="SPQ95073.1"/>
    <property type="molecule type" value="Genomic_DNA"/>
</dbReference>
<dbReference type="Gene3D" id="3.40.50.1820">
    <property type="entry name" value="alpha/beta hydrolase"/>
    <property type="match status" value="1"/>
</dbReference>
<keyword evidence="4" id="KW-0496">Mitochondrion</keyword>
<reference evidence="4 6" key="2">
    <citation type="submission" date="2018-03" db="EMBL/GenBank/DDBJ databases">
        <authorList>
            <person name="Fogelqvist J."/>
        </authorList>
    </citation>
    <scope>NUCLEOTIDE SEQUENCE [LARGE SCALE GENOMIC DNA]</scope>
</reference>
<dbReference type="GO" id="GO:0004185">
    <property type="term" value="F:serine-type carboxypeptidase activity"/>
    <property type="evidence" value="ECO:0007669"/>
    <property type="project" value="InterPro"/>
</dbReference>
<feature type="chain" id="PRO_5033225432" description="Carboxypeptidase" evidence="2">
    <location>
        <begin position="22"/>
        <end position="439"/>
    </location>
</feature>